<dbReference type="Proteomes" id="UP001293593">
    <property type="component" value="Unassembled WGS sequence"/>
</dbReference>
<feature type="compositionally biased region" description="Polar residues" evidence="1">
    <location>
        <begin position="456"/>
        <end position="467"/>
    </location>
</feature>
<evidence type="ECO:0000313" key="2">
    <source>
        <dbReference type="EMBL" id="KAK4265133.1"/>
    </source>
</evidence>
<dbReference type="InterPro" id="IPR038745">
    <property type="entry name" value="AT4G37440-like"/>
</dbReference>
<evidence type="ECO:0000256" key="1">
    <source>
        <dbReference type="SAM" id="MobiDB-lite"/>
    </source>
</evidence>
<accession>A0AAE1MKG6</accession>
<gene>
    <name evidence="2" type="ORF">QN277_026222</name>
</gene>
<dbReference type="PANTHER" id="PTHR34057">
    <property type="entry name" value="ELONGATION FACTOR"/>
    <property type="match status" value="1"/>
</dbReference>
<feature type="region of interest" description="Disordered" evidence="1">
    <location>
        <begin position="430"/>
        <end position="449"/>
    </location>
</feature>
<feature type="compositionally biased region" description="Basic residues" evidence="1">
    <location>
        <begin position="473"/>
        <end position="486"/>
    </location>
</feature>
<protein>
    <submittedName>
        <fullName evidence="2">Uncharacterized protein</fullName>
    </submittedName>
</protein>
<dbReference type="EMBL" id="JAWXYG010000008">
    <property type="protein sequence ID" value="KAK4265133.1"/>
    <property type="molecule type" value="Genomic_DNA"/>
</dbReference>
<proteinExistence type="predicted"/>
<comment type="caution">
    <text evidence="2">The sequence shown here is derived from an EMBL/GenBank/DDBJ whole genome shotgun (WGS) entry which is preliminary data.</text>
</comment>
<dbReference type="CDD" id="cd11650">
    <property type="entry name" value="AT4G37440_like"/>
    <property type="match status" value="1"/>
</dbReference>
<sequence>MTCKMGPDIELKGKMESTSEINFSEEIVPAPPFSEEKVFQPSISKCNACATETLPIEKTPLSNGKEDVEVNITGSSNSGKILVVEVACEDATEYSSSFCDTLSGTENENCSAFSDVEVQSQIHSRNASSPIRDDCFEPFRSRNKKLTDHWRRFIYPLTWRCKWIELQMKQLQSQALEYDKELAIYDRRKQHEFTNFTVDGSVTKSVPFTGSIRRNKVMKRKKRKRVEAEYDLASYMSKHSLFSYYENKSSADVAHLKDAPGVATGNVVNAEEFRRNDIFSSLVSKDSDKSLEDIILKIEAVHEQVHILKTRVDTVISENPGKFTSVNKLSMHEPSDRLNHFERHPTSPASDRSKNAIPVRSIKTEFNMEDLLLPGNEVSTCVEMSPLIEITSKPQHEVLWDTKDGVPIQKQVAKEELQTLENVRSELVKTTNESVEERKSISPDHVLEPDSATKIAATNSQPAVQACSSSKSNHLRSRRKRKRKLR</sequence>
<reference evidence="2" key="1">
    <citation type="submission" date="2023-10" db="EMBL/GenBank/DDBJ databases">
        <title>Chromosome-level genome of the transformable northern wattle, Acacia crassicarpa.</title>
        <authorList>
            <person name="Massaro I."/>
            <person name="Sinha N.R."/>
            <person name="Poethig S."/>
            <person name="Leichty A.R."/>
        </authorList>
    </citation>
    <scope>NUCLEOTIDE SEQUENCE</scope>
    <source>
        <strain evidence="2">Acra3RX</strain>
        <tissue evidence="2">Leaf</tissue>
    </source>
</reference>
<feature type="region of interest" description="Disordered" evidence="1">
    <location>
        <begin position="456"/>
        <end position="486"/>
    </location>
</feature>
<dbReference type="PANTHER" id="PTHR34057:SF10">
    <property type="entry name" value="TRANSPOSASE, PTTA_EN_SPM, PLANT"/>
    <property type="match status" value="1"/>
</dbReference>
<feature type="compositionally biased region" description="Basic and acidic residues" evidence="1">
    <location>
        <begin position="435"/>
        <end position="448"/>
    </location>
</feature>
<dbReference type="AlphaFoldDB" id="A0AAE1MKG6"/>
<name>A0AAE1MKG6_9FABA</name>
<evidence type="ECO:0000313" key="3">
    <source>
        <dbReference type="Proteomes" id="UP001293593"/>
    </source>
</evidence>
<organism evidence="2 3">
    <name type="scientific">Acacia crassicarpa</name>
    <name type="common">northern wattle</name>
    <dbReference type="NCBI Taxonomy" id="499986"/>
    <lineage>
        <taxon>Eukaryota</taxon>
        <taxon>Viridiplantae</taxon>
        <taxon>Streptophyta</taxon>
        <taxon>Embryophyta</taxon>
        <taxon>Tracheophyta</taxon>
        <taxon>Spermatophyta</taxon>
        <taxon>Magnoliopsida</taxon>
        <taxon>eudicotyledons</taxon>
        <taxon>Gunneridae</taxon>
        <taxon>Pentapetalae</taxon>
        <taxon>rosids</taxon>
        <taxon>fabids</taxon>
        <taxon>Fabales</taxon>
        <taxon>Fabaceae</taxon>
        <taxon>Caesalpinioideae</taxon>
        <taxon>mimosoid clade</taxon>
        <taxon>Acacieae</taxon>
        <taxon>Acacia</taxon>
    </lineage>
</organism>
<keyword evidence="3" id="KW-1185">Reference proteome</keyword>